<dbReference type="SUPFAM" id="SSF53448">
    <property type="entry name" value="Nucleotide-diphospho-sugar transferases"/>
    <property type="match status" value="1"/>
</dbReference>
<evidence type="ECO:0000313" key="2">
    <source>
        <dbReference type="Proteomes" id="UP000753908"/>
    </source>
</evidence>
<organism evidence="1 2">
    <name type="scientific">Symplocastrum torsivum CPER-KK1</name>
    <dbReference type="NCBI Taxonomy" id="450513"/>
    <lineage>
        <taxon>Bacteria</taxon>
        <taxon>Bacillati</taxon>
        <taxon>Cyanobacteriota</taxon>
        <taxon>Cyanophyceae</taxon>
        <taxon>Oscillatoriophycideae</taxon>
        <taxon>Oscillatoriales</taxon>
        <taxon>Microcoleaceae</taxon>
        <taxon>Symplocastrum</taxon>
    </lineage>
</organism>
<comment type="caution">
    <text evidence="1">The sequence shown here is derived from an EMBL/GenBank/DDBJ whole genome shotgun (WGS) entry which is preliminary data.</text>
</comment>
<dbReference type="Gene3D" id="3.90.550.10">
    <property type="entry name" value="Spore Coat Polysaccharide Biosynthesis Protein SpsA, Chain A"/>
    <property type="match status" value="1"/>
</dbReference>
<dbReference type="Proteomes" id="UP000753908">
    <property type="component" value="Unassembled WGS sequence"/>
</dbReference>
<name>A0A951PK79_9CYAN</name>
<sequence>MDGICTLANDKVYNQLVALLNSIEAILGTEIPVCVYPYDDNTTQIAAEISHRPNVHLYNDDDSIQRWDEFAQRVWDTHPTARQRWSQISNAPYYRFGTHRRYCAFDGIFDLFLYMDADTLLLGQVAPLFMQLEEGDCVVYDFQYTDPTHVYNCSSAKLTELFPIERLQAEIFCSGFYASKKGLFDEERKNWLISKLKEGEAEVLYPMAPDQTLLNYMMMRANLSIYNFALHLPADEKTGCCVTSLHFQEQNRTLYDKGKQLTYLHYIGIKSQLFNRVCAGENIDFPYRDLFLYYRYLHEPEKRPKFTTKPVSYKQTPTLLTKALGKLGFTR</sequence>
<evidence type="ECO:0000313" key="1">
    <source>
        <dbReference type="EMBL" id="MBW4544404.1"/>
    </source>
</evidence>
<dbReference type="AlphaFoldDB" id="A0A951PK79"/>
<gene>
    <name evidence="1" type="ORF">KME25_08180</name>
</gene>
<dbReference type="InterPro" id="IPR029044">
    <property type="entry name" value="Nucleotide-diphossugar_trans"/>
</dbReference>
<protein>
    <submittedName>
        <fullName evidence="1">Sugar transferase</fullName>
    </submittedName>
</protein>
<keyword evidence="1" id="KW-0808">Transferase</keyword>
<dbReference type="NCBIfam" id="NF045582">
    <property type="entry name" value="Npun_R2823_gen"/>
    <property type="match status" value="1"/>
</dbReference>
<reference evidence="1" key="2">
    <citation type="journal article" date="2022" name="Microbiol. Resour. Announc.">
        <title>Metagenome Sequencing to Explore Phylogenomics of Terrestrial Cyanobacteria.</title>
        <authorList>
            <person name="Ward R.D."/>
            <person name="Stajich J.E."/>
            <person name="Johansen J.R."/>
            <person name="Huntemann M."/>
            <person name="Clum A."/>
            <person name="Foster B."/>
            <person name="Foster B."/>
            <person name="Roux S."/>
            <person name="Palaniappan K."/>
            <person name="Varghese N."/>
            <person name="Mukherjee S."/>
            <person name="Reddy T.B.K."/>
            <person name="Daum C."/>
            <person name="Copeland A."/>
            <person name="Chen I.A."/>
            <person name="Ivanova N.N."/>
            <person name="Kyrpides N.C."/>
            <person name="Shapiro N."/>
            <person name="Eloe-Fadrosh E.A."/>
            <person name="Pietrasiak N."/>
        </authorList>
    </citation>
    <scope>NUCLEOTIDE SEQUENCE</scope>
    <source>
        <strain evidence="1">CPER-KK1</strain>
    </source>
</reference>
<dbReference type="GO" id="GO:0016740">
    <property type="term" value="F:transferase activity"/>
    <property type="evidence" value="ECO:0007669"/>
    <property type="project" value="UniProtKB-KW"/>
</dbReference>
<dbReference type="EMBL" id="JAHHIF010000008">
    <property type="protein sequence ID" value="MBW4544404.1"/>
    <property type="molecule type" value="Genomic_DNA"/>
</dbReference>
<proteinExistence type="predicted"/>
<accession>A0A951PK79</accession>
<reference evidence="1" key="1">
    <citation type="submission" date="2021-05" db="EMBL/GenBank/DDBJ databases">
        <authorList>
            <person name="Pietrasiak N."/>
            <person name="Ward R."/>
            <person name="Stajich J.E."/>
            <person name="Kurbessoian T."/>
        </authorList>
    </citation>
    <scope>NUCLEOTIDE SEQUENCE</scope>
    <source>
        <strain evidence="1">CPER-KK1</strain>
    </source>
</reference>
<dbReference type="InterPro" id="IPR054619">
    <property type="entry name" value="Npun_R2821-like"/>
</dbReference>